<keyword evidence="4" id="KW-0732">Signal</keyword>
<sequence length="466" mass="51483">MYFLVEFIFCINFLIGSILCGQTDRYQHNSVIINNQLLIFAGWNDQNQNQLTSLFYLDLLKPFDNVNIPWTSIPNGDLPVYAWASTAIVGLNNSTIFQIGGYEKNKNTLNYNYSNQVYTYDYPTSKWTIPSIIGDSIPPRQLINGVIDNSGIIYIFGGFNATNLTVFTGQMYNDMNILNTSSMTWKTLSPSLPPSECCSYSANILSNGIIVYIGGILLGGGSYASAPLDEVKRDTSPILEIYTNSNTYLLKMNDIKLFDTKKLEWSSMNATGGDVVDPRWQFSSVLTPDGNIIIFGGCTIDFTSVSPKLAVLDTNKSPYKWTIPIDSEFNSPPSIHGHSANLYFNYMIITFGNNTNDKTYNSQVYLYNITNNRWITNFIPPINTTTSTSPTSICTGTGTCTNTNAISPSASTSANNTLPTKALAIGFGIGISVVIMIFAVIFIFRKKVKSQVLEIAGSNENPNHDS</sequence>
<accession>A0A397GNN9</accession>
<proteinExistence type="predicted"/>
<keyword evidence="6" id="KW-1185">Reference proteome</keyword>
<dbReference type="PANTHER" id="PTHR46093:SF18">
    <property type="entry name" value="FIBRONECTIN TYPE-III DOMAIN-CONTAINING PROTEIN"/>
    <property type="match status" value="1"/>
</dbReference>
<evidence type="ECO:0000256" key="4">
    <source>
        <dbReference type="SAM" id="SignalP"/>
    </source>
</evidence>
<keyword evidence="3" id="KW-0472">Membrane</keyword>
<keyword evidence="3" id="KW-1133">Transmembrane helix</keyword>
<dbReference type="AlphaFoldDB" id="A0A397GNN9"/>
<comment type="caution">
    <text evidence="5">The sequence shown here is derived from an EMBL/GenBank/DDBJ whole genome shotgun (WGS) entry which is preliminary data.</text>
</comment>
<dbReference type="EMBL" id="PQFF01000401">
    <property type="protein sequence ID" value="RHZ52661.1"/>
    <property type="molecule type" value="Genomic_DNA"/>
</dbReference>
<evidence type="ECO:0000256" key="1">
    <source>
        <dbReference type="ARBA" id="ARBA00022441"/>
    </source>
</evidence>
<name>A0A397GNN9_9GLOM</name>
<evidence type="ECO:0000313" key="5">
    <source>
        <dbReference type="EMBL" id="RHZ52661.1"/>
    </source>
</evidence>
<dbReference type="SUPFAM" id="SSF117281">
    <property type="entry name" value="Kelch motif"/>
    <property type="match status" value="1"/>
</dbReference>
<keyword evidence="3" id="KW-0812">Transmembrane</keyword>
<dbReference type="SUPFAM" id="SSF50965">
    <property type="entry name" value="Galactose oxidase, central domain"/>
    <property type="match status" value="1"/>
</dbReference>
<gene>
    <name evidence="5" type="ORF">Glove_459g12</name>
</gene>
<protein>
    <recommendedName>
        <fullName evidence="7">Galactose oxidase</fullName>
    </recommendedName>
</protein>
<evidence type="ECO:0000313" key="6">
    <source>
        <dbReference type="Proteomes" id="UP000266861"/>
    </source>
</evidence>
<dbReference type="PANTHER" id="PTHR46093">
    <property type="entry name" value="ACYL-COA-BINDING DOMAIN-CONTAINING PROTEIN 5"/>
    <property type="match status" value="1"/>
</dbReference>
<feature type="transmembrane region" description="Helical" evidence="3">
    <location>
        <begin position="422"/>
        <end position="444"/>
    </location>
</feature>
<dbReference type="Pfam" id="PF24681">
    <property type="entry name" value="Kelch_KLHDC2_KLHL20_DRC7"/>
    <property type="match status" value="2"/>
</dbReference>
<dbReference type="Gene3D" id="2.120.10.80">
    <property type="entry name" value="Kelch-type beta propeller"/>
    <property type="match status" value="2"/>
</dbReference>
<keyword evidence="1" id="KW-0880">Kelch repeat</keyword>
<dbReference type="InterPro" id="IPR015915">
    <property type="entry name" value="Kelch-typ_b-propeller"/>
</dbReference>
<reference evidence="5 6" key="1">
    <citation type="submission" date="2018-08" db="EMBL/GenBank/DDBJ databases">
        <title>Genome and evolution of the arbuscular mycorrhizal fungus Diversispora epigaea (formerly Glomus versiforme) and its bacterial endosymbionts.</title>
        <authorList>
            <person name="Sun X."/>
            <person name="Fei Z."/>
            <person name="Harrison M."/>
        </authorList>
    </citation>
    <scope>NUCLEOTIDE SEQUENCE [LARGE SCALE GENOMIC DNA]</scope>
    <source>
        <strain evidence="5 6">IT104</strain>
    </source>
</reference>
<evidence type="ECO:0008006" key="7">
    <source>
        <dbReference type="Google" id="ProtNLM"/>
    </source>
</evidence>
<dbReference type="OrthoDB" id="432528at2759"/>
<evidence type="ECO:0000256" key="2">
    <source>
        <dbReference type="ARBA" id="ARBA00022737"/>
    </source>
</evidence>
<dbReference type="Proteomes" id="UP000266861">
    <property type="component" value="Unassembled WGS sequence"/>
</dbReference>
<feature type="signal peptide" evidence="4">
    <location>
        <begin position="1"/>
        <end position="20"/>
    </location>
</feature>
<feature type="chain" id="PRO_5017232703" description="Galactose oxidase" evidence="4">
    <location>
        <begin position="21"/>
        <end position="466"/>
    </location>
</feature>
<keyword evidence="2" id="KW-0677">Repeat</keyword>
<organism evidence="5 6">
    <name type="scientific">Diversispora epigaea</name>
    <dbReference type="NCBI Taxonomy" id="1348612"/>
    <lineage>
        <taxon>Eukaryota</taxon>
        <taxon>Fungi</taxon>
        <taxon>Fungi incertae sedis</taxon>
        <taxon>Mucoromycota</taxon>
        <taxon>Glomeromycotina</taxon>
        <taxon>Glomeromycetes</taxon>
        <taxon>Diversisporales</taxon>
        <taxon>Diversisporaceae</taxon>
        <taxon>Diversispora</taxon>
    </lineage>
</organism>
<dbReference type="InterPro" id="IPR011043">
    <property type="entry name" value="Gal_Oxase/kelch_b-propeller"/>
</dbReference>
<evidence type="ECO:0000256" key="3">
    <source>
        <dbReference type="SAM" id="Phobius"/>
    </source>
</evidence>